<dbReference type="Pfam" id="PF12600">
    <property type="entry name" value="DUF3769"/>
    <property type="match status" value="1"/>
</dbReference>
<accession>A0A8T0IRL9</accession>
<dbReference type="AlphaFoldDB" id="A0A8T0IRL9"/>
<dbReference type="GO" id="GO:0009941">
    <property type="term" value="C:chloroplast envelope"/>
    <property type="evidence" value="ECO:0007669"/>
    <property type="project" value="TreeGrafter"/>
</dbReference>
<proteinExistence type="predicted"/>
<dbReference type="PANTHER" id="PTHR34954:SF3">
    <property type="entry name" value="EXPRESSED PROTEIN"/>
    <property type="match status" value="1"/>
</dbReference>
<evidence type="ECO:0000313" key="2">
    <source>
        <dbReference type="Proteomes" id="UP000822688"/>
    </source>
</evidence>
<dbReference type="InterPro" id="IPR022244">
    <property type="entry name" value="DUF3769"/>
</dbReference>
<dbReference type="EMBL" id="CM026422">
    <property type="protein sequence ID" value="KAG0585707.1"/>
    <property type="molecule type" value="Genomic_DNA"/>
</dbReference>
<comment type="caution">
    <text evidence="1">The sequence shown here is derived from an EMBL/GenBank/DDBJ whole genome shotgun (WGS) entry which is preliminary data.</text>
</comment>
<gene>
    <name evidence="1" type="ORF">KC19_2G031500</name>
</gene>
<dbReference type="PANTHER" id="PTHR34954">
    <property type="entry name" value="EXPRESSED PROTEIN"/>
    <property type="match status" value="1"/>
</dbReference>
<dbReference type="GO" id="GO:0034196">
    <property type="term" value="P:acylglycerol transport"/>
    <property type="evidence" value="ECO:0007669"/>
    <property type="project" value="InterPro"/>
</dbReference>
<evidence type="ECO:0000313" key="1">
    <source>
        <dbReference type="EMBL" id="KAG0585707.1"/>
    </source>
</evidence>
<dbReference type="GO" id="GO:1990052">
    <property type="term" value="P:ER to chloroplast lipid transport"/>
    <property type="evidence" value="ECO:0007669"/>
    <property type="project" value="InterPro"/>
</dbReference>
<reference evidence="1" key="1">
    <citation type="submission" date="2020-06" db="EMBL/GenBank/DDBJ databases">
        <title>WGS assembly of Ceratodon purpureus strain R40.</title>
        <authorList>
            <person name="Carey S.B."/>
            <person name="Jenkins J."/>
            <person name="Shu S."/>
            <person name="Lovell J.T."/>
            <person name="Sreedasyam A."/>
            <person name="Maumus F."/>
            <person name="Tiley G.P."/>
            <person name="Fernandez-Pozo N."/>
            <person name="Barry K."/>
            <person name="Chen C."/>
            <person name="Wang M."/>
            <person name="Lipzen A."/>
            <person name="Daum C."/>
            <person name="Saski C.A."/>
            <person name="Payton A.C."/>
            <person name="Mcbreen J.C."/>
            <person name="Conrad R.E."/>
            <person name="Kollar L.M."/>
            <person name="Olsson S."/>
            <person name="Huttunen S."/>
            <person name="Landis J.B."/>
            <person name="Wickett N.J."/>
            <person name="Johnson M.G."/>
            <person name="Rensing S.A."/>
            <person name="Grimwood J."/>
            <person name="Schmutz J."/>
            <person name="Mcdaniel S.F."/>
        </authorList>
    </citation>
    <scope>NUCLEOTIDE SEQUENCE</scope>
    <source>
        <strain evidence="1">R40</strain>
    </source>
</reference>
<dbReference type="InterPro" id="IPR044160">
    <property type="entry name" value="TGD4-like"/>
</dbReference>
<sequence length="520" mass="58252">MFSVQIIRVISWIRRAKMLMLYFIFIWKKPTGSLVCVVQLPCYSPNEHWLHDLVKVGMRMVSIITELMKIFDYDILMPMCRSICLQPMCSLIVRSCRWATLTGRVRAQRMFGRGNQIQSRNSSFNNSMVKNDVSVKLMSGEASSSSRFEKLKGSASRFFENSLNSSLYALCGRSRIQLGPRTALSCTSEFDTLSRQSFSDQQALGSLEKSRVPWRGSVALHHKLDQHQILLEATHHECLIDRESRYWDVPQTVSLDVASSGAREGLRYRLGVHHSAGAPMECMDDENARRVPLGALPGMRIQAGASTEKSVDLWKAELSRSLKKSYSFLEARPRISLSGALGGLLGARLDPLFGNNESQPLMDLEQGVNGSPPQAVGPRYSADLFASVGLNAQFGLFERRFCDFTKLRVRLDLGAVTALQSAISLKFKNPSSRGDPGDASNDFGHPTLATSFQQQVIGPLRARIDSRVSVDPWNLKQQPLVQEIIYALDYPLDVTGASKLCVWYSPTRREGMAEFRVLER</sequence>
<name>A0A8T0IRL9_CERPU</name>
<keyword evidence="2" id="KW-1185">Reference proteome</keyword>
<organism evidence="1 2">
    <name type="scientific">Ceratodon purpureus</name>
    <name type="common">Fire moss</name>
    <name type="synonym">Dicranum purpureum</name>
    <dbReference type="NCBI Taxonomy" id="3225"/>
    <lineage>
        <taxon>Eukaryota</taxon>
        <taxon>Viridiplantae</taxon>
        <taxon>Streptophyta</taxon>
        <taxon>Embryophyta</taxon>
        <taxon>Bryophyta</taxon>
        <taxon>Bryophytina</taxon>
        <taxon>Bryopsida</taxon>
        <taxon>Dicranidae</taxon>
        <taxon>Pseudoditrichales</taxon>
        <taxon>Ditrichaceae</taxon>
        <taxon>Ceratodon</taxon>
    </lineage>
</organism>
<protein>
    <submittedName>
        <fullName evidence="1">Uncharacterized protein</fullName>
    </submittedName>
</protein>
<dbReference type="GO" id="GO:0070300">
    <property type="term" value="F:phosphatidic acid binding"/>
    <property type="evidence" value="ECO:0007669"/>
    <property type="project" value="InterPro"/>
</dbReference>
<dbReference type="Proteomes" id="UP000822688">
    <property type="component" value="Chromosome 2"/>
</dbReference>